<dbReference type="HOGENOM" id="CLU_1164224_0_0_6"/>
<protein>
    <submittedName>
        <fullName evidence="1">Methyl-accepting chemotaxis protein</fullName>
    </submittedName>
</protein>
<dbReference type="EMBL" id="CP000934">
    <property type="protein sequence ID" value="ACE83729.1"/>
    <property type="molecule type" value="Genomic_DNA"/>
</dbReference>
<evidence type="ECO:0000313" key="1">
    <source>
        <dbReference type="EMBL" id="ACE83729.1"/>
    </source>
</evidence>
<dbReference type="AlphaFoldDB" id="B3PJ00"/>
<sequence>MHAFYVVIETAVLIVLVKLASRLLVVAQEVVNVTETMIGDSRYIDLNIRALARHNAILDHFNWLLDSIASALKSALGAQSEADKNLEVLSGNSRQLVAIADESHQAAESIRVAMDNMHDSFVAVAEQIQRAAGLAEDTARAQEEGKVAVRHSREGIAELSHLLGDTANAIDTLAGTARRSPVPWQRSRELPSKPTCWRSMRQSRRRAPVSRGGGLPWLQMKCALLPVAPSYRQRISSR</sequence>
<accession>B3PJ00</accession>
<dbReference type="SUPFAM" id="SSF58104">
    <property type="entry name" value="Methyl-accepting chemotaxis protein (MCP) signaling domain"/>
    <property type="match status" value="1"/>
</dbReference>
<keyword evidence="2" id="KW-1185">Reference proteome</keyword>
<gene>
    <name evidence="1" type="ordered locus">CJA_0511</name>
</gene>
<dbReference type="Gene3D" id="1.10.287.950">
    <property type="entry name" value="Methyl-accepting chemotaxis protein"/>
    <property type="match status" value="1"/>
</dbReference>
<dbReference type="Proteomes" id="UP000001036">
    <property type="component" value="Chromosome"/>
</dbReference>
<dbReference type="eggNOG" id="COG0840">
    <property type="taxonomic scope" value="Bacteria"/>
</dbReference>
<evidence type="ECO:0000313" key="2">
    <source>
        <dbReference type="Proteomes" id="UP000001036"/>
    </source>
</evidence>
<dbReference type="STRING" id="498211.CJA_0511"/>
<name>B3PJ00_CELJU</name>
<organism evidence="1 2">
    <name type="scientific">Cellvibrio japonicus (strain Ueda107)</name>
    <name type="common">Pseudomonas fluorescens subsp. cellulosa</name>
    <dbReference type="NCBI Taxonomy" id="498211"/>
    <lineage>
        <taxon>Bacteria</taxon>
        <taxon>Pseudomonadati</taxon>
        <taxon>Pseudomonadota</taxon>
        <taxon>Gammaproteobacteria</taxon>
        <taxon>Cellvibrionales</taxon>
        <taxon>Cellvibrionaceae</taxon>
        <taxon>Cellvibrio</taxon>
    </lineage>
</organism>
<proteinExistence type="predicted"/>
<reference evidence="1 2" key="1">
    <citation type="journal article" date="2008" name="J. Bacteriol.">
        <title>Insights into plant cell wall degradation from the genome sequence of the soil bacterium Cellvibrio japonicus.</title>
        <authorList>
            <person name="Deboy R.T."/>
            <person name="Mongodin E.F."/>
            <person name="Fouts D.E."/>
            <person name="Tailford L.E."/>
            <person name="Khouri H."/>
            <person name="Emerson J.B."/>
            <person name="Mohamoud Y."/>
            <person name="Watkins K."/>
            <person name="Henrissat B."/>
            <person name="Gilbert H.J."/>
            <person name="Nelson K.E."/>
        </authorList>
    </citation>
    <scope>NUCLEOTIDE SEQUENCE [LARGE SCALE GENOMIC DNA]</scope>
    <source>
        <strain evidence="1 2">Ueda107</strain>
    </source>
</reference>
<dbReference type="KEGG" id="cja:CJA_0511"/>